<proteinExistence type="predicted"/>
<dbReference type="RefSeq" id="WP_111625355.1">
    <property type="nucleotide sequence ID" value="NZ_QLLN01000009.1"/>
</dbReference>
<dbReference type="SUPFAM" id="SSF53756">
    <property type="entry name" value="UDP-Glycosyltransferase/glycogen phosphorylase"/>
    <property type="match status" value="1"/>
</dbReference>
<name>A0A327QU22_9FLAO</name>
<evidence type="ECO:0000313" key="1">
    <source>
        <dbReference type="EMBL" id="RAJ07124.1"/>
    </source>
</evidence>
<dbReference type="Gene3D" id="3.40.50.2000">
    <property type="entry name" value="Glycogen Phosphorylase B"/>
    <property type="match status" value="2"/>
</dbReference>
<dbReference type="Pfam" id="PF13692">
    <property type="entry name" value="Glyco_trans_1_4"/>
    <property type="match status" value="1"/>
</dbReference>
<dbReference type="GO" id="GO:0016740">
    <property type="term" value="F:transferase activity"/>
    <property type="evidence" value="ECO:0007669"/>
    <property type="project" value="UniProtKB-KW"/>
</dbReference>
<dbReference type="EMBL" id="QLLN01000009">
    <property type="protein sequence ID" value="RAJ07124.1"/>
    <property type="molecule type" value="Genomic_DNA"/>
</dbReference>
<sequence>MKHSLLYINTFQFGYHIDSYMHCKYLRNDFRVTYICFDNGYPKIKEDGVEVTYVPWNSSYFKNGLRFMRSCINHYKTNKTEYLFAVYFPLVSLLKTILGHRNMILDFRTGSVDGSKSKRRITNTLMRFESLFFKRISVISESLALKLKLNMRKVFVLPLGADILSTKNKTFDSLRLFYIGTLDGRNIHDTVYGLKLFHESNYSADLKVSYDIVGNGNSEYVTLLQKAIENTGLQKEVIFHGKKLHKELKYYFDHCNIGVSYIPITEYYDCQPPTKTFEYVNAGMVCMATEIQENKKLITSENGLLCQDNPESFCIALIEFSKDLKKWDSNMIRNTLSHYNWANISENLKNYILSQPQLKCKIERSAPIKPTKIKLK</sequence>
<comment type="caution">
    <text evidence="1">The sequence shown here is derived from an EMBL/GenBank/DDBJ whole genome shotgun (WGS) entry which is preliminary data.</text>
</comment>
<protein>
    <submittedName>
        <fullName evidence="1">Glycosyltransferase involved in cell wall biosynthesis</fullName>
    </submittedName>
</protein>
<keyword evidence="1" id="KW-0808">Transferase</keyword>
<evidence type="ECO:0000313" key="2">
    <source>
        <dbReference type="Proteomes" id="UP000249696"/>
    </source>
</evidence>
<dbReference type="AlphaFoldDB" id="A0A327QU22"/>
<dbReference type="Proteomes" id="UP000249696">
    <property type="component" value="Unassembled WGS sequence"/>
</dbReference>
<accession>A0A327QU22</accession>
<reference evidence="1 2" key="1">
    <citation type="submission" date="2018-06" db="EMBL/GenBank/DDBJ databases">
        <title>Genomic Encyclopedia of Archaeal and Bacterial Type Strains, Phase II (KMG-II): from individual species to whole genera.</title>
        <authorList>
            <person name="Goeker M."/>
        </authorList>
    </citation>
    <scope>NUCLEOTIDE SEQUENCE [LARGE SCALE GENOMIC DNA]</scope>
    <source>
        <strain evidence="1 2">DSM 23522</strain>
    </source>
</reference>
<dbReference type="OrthoDB" id="1099934at2"/>
<gene>
    <name evidence="1" type="ORF">LV92_04026</name>
</gene>
<organism evidence="1 2">
    <name type="scientific">Arenibacter echinorum</name>
    <dbReference type="NCBI Taxonomy" id="440515"/>
    <lineage>
        <taxon>Bacteria</taxon>
        <taxon>Pseudomonadati</taxon>
        <taxon>Bacteroidota</taxon>
        <taxon>Flavobacteriia</taxon>
        <taxon>Flavobacteriales</taxon>
        <taxon>Flavobacteriaceae</taxon>
        <taxon>Arenibacter</taxon>
    </lineage>
</organism>
<keyword evidence="2" id="KW-1185">Reference proteome</keyword>